<keyword evidence="1" id="KW-0812">Transmembrane</keyword>
<feature type="transmembrane region" description="Helical" evidence="1">
    <location>
        <begin position="71"/>
        <end position="93"/>
    </location>
</feature>
<comment type="caution">
    <text evidence="2">The sequence shown here is derived from an EMBL/GenBank/DDBJ whole genome shotgun (WGS) entry which is preliminary data.</text>
</comment>
<dbReference type="EMBL" id="DWYZ01000131">
    <property type="protein sequence ID" value="HJB28495.1"/>
    <property type="molecule type" value="Genomic_DNA"/>
</dbReference>
<feature type="transmembrane region" description="Helical" evidence="1">
    <location>
        <begin position="114"/>
        <end position="135"/>
    </location>
</feature>
<reference evidence="2" key="2">
    <citation type="submission" date="2021-04" db="EMBL/GenBank/DDBJ databases">
        <authorList>
            <person name="Gilroy R."/>
        </authorList>
    </citation>
    <scope>NUCLEOTIDE SEQUENCE</scope>
    <source>
        <strain evidence="2">ChiSjej1B19-5720</strain>
    </source>
</reference>
<reference evidence="2" key="1">
    <citation type="journal article" date="2021" name="PeerJ">
        <title>Extensive microbial diversity within the chicken gut microbiome revealed by metagenomics and culture.</title>
        <authorList>
            <person name="Gilroy R."/>
            <person name="Ravi A."/>
            <person name="Getino M."/>
            <person name="Pursley I."/>
            <person name="Horton D.L."/>
            <person name="Alikhan N.F."/>
            <person name="Baker D."/>
            <person name="Gharbi K."/>
            <person name="Hall N."/>
            <person name="Watson M."/>
            <person name="Adriaenssens E.M."/>
            <person name="Foster-Nyarko E."/>
            <person name="Jarju S."/>
            <person name="Secka A."/>
            <person name="Antonio M."/>
            <person name="Oren A."/>
            <person name="Chaudhuri R.R."/>
            <person name="La Ragione R."/>
            <person name="Hildebrand F."/>
            <person name="Pallen M.J."/>
        </authorList>
    </citation>
    <scope>NUCLEOTIDE SEQUENCE</scope>
    <source>
        <strain evidence="2">ChiSjej1B19-5720</strain>
    </source>
</reference>
<dbReference type="InterPro" id="IPR020144">
    <property type="entry name" value="SpoVAB"/>
</dbReference>
<organism evidence="2 3">
    <name type="scientific">Candidatus Blautia faecavium</name>
    <dbReference type="NCBI Taxonomy" id="2838487"/>
    <lineage>
        <taxon>Bacteria</taxon>
        <taxon>Bacillati</taxon>
        <taxon>Bacillota</taxon>
        <taxon>Clostridia</taxon>
        <taxon>Lachnospirales</taxon>
        <taxon>Lachnospiraceae</taxon>
        <taxon>Blautia</taxon>
    </lineage>
</organism>
<sequence length="138" mass="14926">MWQQIFLGFIGLCSGIIIAGGIAGLMIGLSIVPRYAGITRTADYILLYEDATLLGAVFGVVTFLFKLPLPLGPAFLAAYGFFSGIFLGGWILALAEMADVFPIFCRRIRFSQGLSIVILCVALGKSVGSLLFYYLGWQ</sequence>
<feature type="transmembrane region" description="Helical" evidence="1">
    <location>
        <begin position="44"/>
        <end position="65"/>
    </location>
</feature>
<dbReference type="Proteomes" id="UP000823842">
    <property type="component" value="Unassembled WGS sequence"/>
</dbReference>
<feature type="transmembrane region" description="Helical" evidence="1">
    <location>
        <begin position="6"/>
        <end position="32"/>
    </location>
</feature>
<proteinExistence type="predicted"/>
<evidence type="ECO:0000256" key="1">
    <source>
        <dbReference type="SAM" id="Phobius"/>
    </source>
</evidence>
<accession>A0A9D2LRX9</accession>
<dbReference type="Pfam" id="PF13782">
    <property type="entry name" value="SpoVAB"/>
    <property type="match status" value="1"/>
</dbReference>
<protein>
    <submittedName>
        <fullName evidence="2">Stage V sporulation protein AB</fullName>
    </submittedName>
</protein>
<name>A0A9D2LRX9_9FIRM</name>
<evidence type="ECO:0000313" key="2">
    <source>
        <dbReference type="EMBL" id="HJB28495.1"/>
    </source>
</evidence>
<keyword evidence="1" id="KW-0472">Membrane</keyword>
<keyword evidence="1" id="KW-1133">Transmembrane helix</keyword>
<evidence type="ECO:0000313" key="3">
    <source>
        <dbReference type="Proteomes" id="UP000823842"/>
    </source>
</evidence>
<dbReference type="AlphaFoldDB" id="A0A9D2LRX9"/>
<gene>
    <name evidence="2" type="ORF">IAA06_06840</name>
</gene>